<dbReference type="Proteomes" id="UP000249340">
    <property type="component" value="Chromosome"/>
</dbReference>
<proteinExistence type="inferred from homology"/>
<dbReference type="EMBL" id="CP031264">
    <property type="protein sequence ID" value="AXI76156.1"/>
    <property type="molecule type" value="Genomic_DNA"/>
</dbReference>
<organism evidence="9 10">
    <name type="scientific">Peterkaempfera bronchialis</name>
    <dbReference type="NCBI Taxonomy" id="2126346"/>
    <lineage>
        <taxon>Bacteria</taxon>
        <taxon>Bacillati</taxon>
        <taxon>Actinomycetota</taxon>
        <taxon>Actinomycetes</taxon>
        <taxon>Kitasatosporales</taxon>
        <taxon>Streptomycetaceae</taxon>
        <taxon>Peterkaempfera</taxon>
    </lineage>
</organism>
<dbReference type="AlphaFoldDB" id="A0A345T4Z0"/>
<keyword evidence="10" id="KW-1185">Reference proteome</keyword>
<dbReference type="Pfam" id="PF02771">
    <property type="entry name" value="Acyl-CoA_dh_N"/>
    <property type="match status" value="1"/>
</dbReference>
<dbReference type="InterPro" id="IPR013786">
    <property type="entry name" value="AcylCoA_DH/ox_N"/>
</dbReference>
<evidence type="ECO:0000256" key="4">
    <source>
        <dbReference type="ARBA" id="ARBA00022827"/>
    </source>
</evidence>
<dbReference type="SUPFAM" id="SSF56645">
    <property type="entry name" value="Acyl-CoA dehydrogenase NM domain-like"/>
    <property type="match status" value="1"/>
</dbReference>
<reference evidence="9" key="2">
    <citation type="submission" date="2018-07" db="EMBL/GenBank/DDBJ databases">
        <authorList>
            <person name="Batra D."/>
            <person name="Gulvik C.A."/>
        </authorList>
    </citation>
    <scope>NUCLEOTIDE SEQUENCE</scope>
    <source>
        <strain evidence="9">DSM 106435</strain>
    </source>
</reference>
<evidence type="ECO:0000256" key="5">
    <source>
        <dbReference type="ARBA" id="ARBA00023002"/>
    </source>
</evidence>
<dbReference type="KEGG" id="stri:C7M71_000360"/>
<dbReference type="PANTHER" id="PTHR43884">
    <property type="entry name" value="ACYL-COA DEHYDROGENASE"/>
    <property type="match status" value="1"/>
</dbReference>
<accession>A0A345T4Z0</accession>
<dbReference type="RefSeq" id="WP_111488946.1">
    <property type="nucleotide sequence ID" value="NZ_CP031264.1"/>
</dbReference>
<feature type="domain" description="Acyl-CoA dehydrogenase/oxidase C-terminal" evidence="6">
    <location>
        <begin position="181"/>
        <end position="282"/>
    </location>
</feature>
<dbReference type="Pfam" id="PF00441">
    <property type="entry name" value="Acyl-CoA_dh_1"/>
    <property type="match status" value="1"/>
</dbReference>
<evidence type="ECO:0000256" key="3">
    <source>
        <dbReference type="ARBA" id="ARBA00022630"/>
    </source>
</evidence>
<dbReference type="InterPro" id="IPR009075">
    <property type="entry name" value="AcylCo_DH/oxidase_C"/>
</dbReference>
<dbReference type="Gene3D" id="1.20.140.10">
    <property type="entry name" value="Butyryl-CoA Dehydrogenase, subunit A, domain 3"/>
    <property type="match status" value="1"/>
</dbReference>
<reference evidence="9" key="3">
    <citation type="journal article" date="2019" name="Int. J. Syst. Evol. Microbiol.">
        <title>Streptacidiphilus bronchialis sp. nov., a ciprofloxacin-resistant bacterium from a human clinical specimen; reclassification of Streptomyces griseoplanus as Streptacidiphilus griseoplanus comb. nov. and emended description of the genus Streptacidiphilus.</title>
        <authorList>
            <person name="Nouioui I."/>
            <person name="Klenk H.P."/>
            <person name="Igual J.M."/>
            <person name="Gulvik C.A."/>
            <person name="Lasker B.A."/>
            <person name="McQuiston J.R."/>
        </authorList>
    </citation>
    <scope>NUCLEOTIDE SEQUENCE</scope>
    <source>
        <strain evidence="9">DSM 106435</strain>
    </source>
</reference>
<keyword evidence="5" id="KW-0560">Oxidoreductase</keyword>
<comment type="similarity">
    <text evidence="2">Belongs to the acyl-CoA dehydrogenase family.</text>
</comment>
<evidence type="ECO:0000313" key="8">
    <source>
        <dbReference type="EMBL" id="AXI76156.1"/>
    </source>
</evidence>
<dbReference type="InterPro" id="IPR009100">
    <property type="entry name" value="AcylCoA_DH/oxidase_NM_dom_sf"/>
</dbReference>
<protein>
    <recommendedName>
        <fullName evidence="11">Acyl-CoA dehydrogenase</fullName>
    </recommendedName>
</protein>
<dbReference type="OrthoDB" id="2450120at2"/>
<dbReference type="InterPro" id="IPR037069">
    <property type="entry name" value="AcylCoA_DH/ox_N_sf"/>
</dbReference>
<evidence type="ECO:0000313" key="9">
    <source>
        <dbReference type="EMBL" id="AXI81045.1"/>
    </source>
</evidence>
<evidence type="ECO:0000256" key="2">
    <source>
        <dbReference type="ARBA" id="ARBA00009347"/>
    </source>
</evidence>
<dbReference type="PANTHER" id="PTHR43884:SF20">
    <property type="entry name" value="ACYL-COA DEHYDROGENASE FADE28"/>
    <property type="match status" value="1"/>
</dbReference>
<name>A0A345T4Z0_9ACTN</name>
<evidence type="ECO:0000313" key="10">
    <source>
        <dbReference type="Proteomes" id="UP000249340"/>
    </source>
</evidence>
<keyword evidence="3" id="KW-0285">Flavoprotein</keyword>
<keyword evidence="4" id="KW-0274">FAD</keyword>
<evidence type="ECO:0000259" key="6">
    <source>
        <dbReference type="Pfam" id="PF00441"/>
    </source>
</evidence>
<reference evidence="10" key="1">
    <citation type="submission" date="2018-07" db="EMBL/GenBank/DDBJ databases">
        <title>Streptacidiphilus bronchialis DSM 106435 chromosome.</title>
        <authorList>
            <person name="Batra D."/>
            <person name="Gulvik C.A."/>
        </authorList>
    </citation>
    <scope>NUCLEOTIDE SEQUENCE [LARGE SCALE GENOMIC DNA]</scope>
    <source>
        <strain evidence="10">DSM 106435</strain>
    </source>
</reference>
<evidence type="ECO:0000259" key="7">
    <source>
        <dbReference type="Pfam" id="PF02771"/>
    </source>
</evidence>
<feature type="domain" description="Acyl-CoA dehydrogenase/oxidase N-terminal" evidence="7">
    <location>
        <begin position="22"/>
        <end position="72"/>
    </location>
</feature>
<sequence>MTEQSAPLRDLVGSVADGMKDAPAEALWDQLVELGLHRIGVSEEAGGSGGELADLLVVVRALAERGAATPLVEAATADWVLAGCGKLDGTLTTLLLRDDTGAGRELVLPRVPWGRSAGAVLVCTPGGLFRADLAGAGVEPGEDLAGEPRDTVTLVAAPEPLTTGSAFSPEAVRERIALLRSVAVTGAAHGAYRLTRQYVAEREQFGAPLLKLPAVMRQLALARIALAEADTALSLAGTTPEGIAVAALTTSRTATEVARIAHQLHGAVGITAEYPLHPLTRRLWAWRDAVAPASGWARELGARAAEAGEEGIWTALAAPGL</sequence>
<gene>
    <name evidence="8" type="ORF">C7M71_000360</name>
    <name evidence="9" type="ORF">C7M71_030365</name>
</gene>
<dbReference type="InterPro" id="IPR036250">
    <property type="entry name" value="AcylCo_DH-like_C"/>
</dbReference>
<dbReference type="Gene3D" id="1.10.540.10">
    <property type="entry name" value="Acyl-CoA dehydrogenase/oxidase, N-terminal domain"/>
    <property type="match status" value="1"/>
</dbReference>
<evidence type="ECO:0000256" key="1">
    <source>
        <dbReference type="ARBA" id="ARBA00001974"/>
    </source>
</evidence>
<dbReference type="SUPFAM" id="SSF47203">
    <property type="entry name" value="Acyl-CoA dehydrogenase C-terminal domain-like"/>
    <property type="match status" value="1"/>
</dbReference>
<comment type="cofactor">
    <cofactor evidence="1">
        <name>FAD</name>
        <dbReference type="ChEBI" id="CHEBI:57692"/>
    </cofactor>
</comment>
<dbReference type="EMBL" id="CP031264">
    <property type="protein sequence ID" value="AXI81045.1"/>
    <property type="molecule type" value="Genomic_DNA"/>
</dbReference>
<evidence type="ECO:0008006" key="11">
    <source>
        <dbReference type="Google" id="ProtNLM"/>
    </source>
</evidence>
<dbReference type="GO" id="GO:0003995">
    <property type="term" value="F:acyl-CoA dehydrogenase activity"/>
    <property type="evidence" value="ECO:0007669"/>
    <property type="project" value="TreeGrafter"/>
</dbReference>
<dbReference type="GO" id="GO:0050660">
    <property type="term" value="F:flavin adenine dinucleotide binding"/>
    <property type="evidence" value="ECO:0007669"/>
    <property type="project" value="InterPro"/>
</dbReference>
<dbReference type="KEGG" id="stri:C7M71_030365"/>